<dbReference type="InterPro" id="IPR021832">
    <property type="entry name" value="ANKRD13"/>
</dbReference>
<dbReference type="AlphaFoldDB" id="A0AAV5VNQ4"/>
<feature type="compositionally biased region" description="Gly residues" evidence="8">
    <location>
        <begin position="540"/>
        <end position="565"/>
    </location>
</feature>
<organism evidence="10 11">
    <name type="scientific">Pristionchus fissidentatus</name>
    <dbReference type="NCBI Taxonomy" id="1538716"/>
    <lineage>
        <taxon>Eukaryota</taxon>
        <taxon>Metazoa</taxon>
        <taxon>Ecdysozoa</taxon>
        <taxon>Nematoda</taxon>
        <taxon>Chromadorea</taxon>
        <taxon>Rhabditida</taxon>
        <taxon>Rhabditina</taxon>
        <taxon>Diplogasteromorpha</taxon>
        <taxon>Diplogasteroidea</taxon>
        <taxon>Neodiplogasteridae</taxon>
        <taxon>Pristionchus</taxon>
    </lineage>
</organism>
<dbReference type="SUPFAM" id="SSF48403">
    <property type="entry name" value="Ankyrin repeat"/>
    <property type="match status" value="1"/>
</dbReference>
<keyword evidence="3" id="KW-1003">Cell membrane</keyword>
<feature type="region of interest" description="Disordered" evidence="8">
    <location>
        <begin position="653"/>
        <end position="680"/>
    </location>
</feature>
<feature type="repeat" description="ANK" evidence="7">
    <location>
        <begin position="42"/>
        <end position="74"/>
    </location>
</feature>
<dbReference type="Gene3D" id="1.25.40.20">
    <property type="entry name" value="Ankyrin repeat-containing domain"/>
    <property type="match status" value="1"/>
</dbReference>
<dbReference type="SMART" id="SM00726">
    <property type="entry name" value="UIM"/>
    <property type="match status" value="3"/>
</dbReference>
<dbReference type="SMART" id="SM00248">
    <property type="entry name" value="ANK"/>
    <property type="match status" value="2"/>
</dbReference>
<sequence length="692" mass="76835">MRVEEVVERFPLHWAVWNRDLDGLRKLLDDQTALDIDLVDPRGRTALMLAVTLDRAELAAELLQRGANAEAQNKDMWSISHEAISTGNGQMLKEVIKFRDFQRSQRAASDMKLHLEKLRESPDFYAEMSWEFASWVPFVSKLCPSDTYKIWKRGSSVRIDTTLVGFEGHNWQRGQQSFIFRLLDNSIPQLILIDHQAGTASIQSLTADETLRDFEPTEDAVYFRMTSPVSTTYIDVDKIGFERSKGGILSWIGASEKKEKVSGYDCKVFNASNVELVTKTRSEHLSEADRARFKQDEGSNPLSSILNMVRTETGGVEGHAGEEEGEPDALEYFDGEARMKRDVGRQRNVMRKSNSFKATLWLAEQYPLCLQDQVAPIVNLMSSSSAHFARLNTFMRLQLPAGFPVKIEIPLFHVVSAKITFGRINEPGQFVTPLPAGVGAPSIADATCMDGVPLLDDDGVSAGVEIDPRAFDIPEDYRTLDDRSTSVLWWPDEGGASTGNGSGPPTGAPRHGAPRYSAQQQEDMLLQLAIEQSLLEMEVGGGGTAGVGGRGQDMSGEGGEGGGGETQRQSRAVTFADEDRMIELAIRRSLQEVQQQNQGPSSSSAVDDLAPSLEIGQDAELQTMGEHMQQQRVLLGRFRSPEEEELEMAMAMSLQAAEEDEKRRAERQNEPVAPDDDDEVMRRVLELSMKEQ</sequence>
<name>A0AAV5VNQ4_9BILA</name>
<feature type="compositionally biased region" description="Basic and acidic residues" evidence="8">
    <location>
        <begin position="660"/>
        <end position="669"/>
    </location>
</feature>
<evidence type="ECO:0000256" key="6">
    <source>
        <dbReference type="ARBA" id="ARBA00024956"/>
    </source>
</evidence>
<comment type="subcellular location">
    <subcellularLocation>
        <location evidence="1">Cell membrane</location>
    </subcellularLocation>
    <subcellularLocation>
        <location evidence="2">Late endosome</location>
    </subcellularLocation>
</comment>
<dbReference type="InterPro" id="IPR003903">
    <property type="entry name" value="UIM_dom"/>
</dbReference>
<evidence type="ECO:0000313" key="10">
    <source>
        <dbReference type="EMBL" id="GMT20312.1"/>
    </source>
</evidence>
<dbReference type="InterPro" id="IPR002110">
    <property type="entry name" value="Ankyrin_rpt"/>
</dbReference>
<gene>
    <name evidence="10" type="ORF">PFISCL1PPCAC_11609</name>
</gene>
<evidence type="ECO:0000256" key="1">
    <source>
        <dbReference type="ARBA" id="ARBA00004236"/>
    </source>
</evidence>
<feature type="domain" description="Ankyrin repeat" evidence="9">
    <location>
        <begin position="158"/>
        <end position="478"/>
    </location>
</feature>
<dbReference type="InterPro" id="IPR036770">
    <property type="entry name" value="Ankyrin_rpt-contain_sf"/>
</dbReference>
<dbReference type="PROSITE" id="PS50297">
    <property type="entry name" value="ANK_REP_REGION"/>
    <property type="match status" value="1"/>
</dbReference>
<dbReference type="GO" id="GO:0005770">
    <property type="term" value="C:late endosome"/>
    <property type="evidence" value="ECO:0007669"/>
    <property type="project" value="UniProtKB-SubCell"/>
</dbReference>
<evidence type="ECO:0000256" key="2">
    <source>
        <dbReference type="ARBA" id="ARBA00004603"/>
    </source>
</evidence>
<feature type="region of interest" description="Disordered" evidence="8">
    <location>
        <begin position="489"/>
        <end position="518"/>
    </location>
</feature>
<dbReference type="PROSITE" id="PS50330">
    <property type="entry name" value="UIM"/>
    <property type="match status" value="2"/>
</dbReference>
<reference evidence="10" key="1">
    <citation type="submission" date="2023-10" db="EMBL/GenBank/DDBJ databases">
        <title>Genome assembly of Pristionchus species.</title>
        <authorList>
            <person name="Yoshida K."/>
            <person name="Sommer R.J."/>
        </authorList>
    </citation>
    <scope>NUCLEOTIDE SEQUENCE</scope>
    <source>
        <strain evidence="10">RS5133</strain>
    </source>
</reference>
<dbReference type="Pfam" id="PF11904">
    <property type="entry name" value="ANKRD13_C"/>
    <property type="match status" value="1"/>
</dbReference>
<evidence type="ECO:0000259" key="9">
    <source>
        <dbReference type="Pfam" id="PF11904"/>
    </source>
</evidence>
<accession>A0AAV5VNQ4</accession>
<evidence type="ECO:0000256" key="7">
    <source>
        <dbReference type="PROSITE-ProRule" id="PRU00023"/>
    </source>
</evidence>
<protein>
    <recommendedName>
        <fullName evidence="9">Ankyrin repeat domain-containing protein</fullName>
    </recommendedName>
</protein>
<dbReference type="PANTHER" id="PTHR12447">
    <property type="entry name" value="ANKYRIN REPEAT DOMAIN-CONTAINING PROTEIN 13"/>
    <property type="match status" value="1"/>
</dbReference>
<feature type="region of interest" description="Disordered" evidence="8">
    <location>
        <begin position="540"/>
        <end position="571"/>
    </location>
</feature>
<comment type="function">
    <text evidence="6">Ubiquitin-binding protein that specifically recognizes and binds 'Lys-63'-linked ubiquitin. Does not bind 'Lys-48'-linked ubiquitin. Positively regulates the internalization of ligand-activated EGFR by binding to the Ub moiety of ubiquitinated EGFR at the cell membrane.</text>
</comment>
<evidence type="ECO:0000256" key="3">
    <source>
        <dbReference type="ARBA" id="ARBA00022475"/>
    </source>
</evidence>
<dbReference type="EMBL" id="BTSY01000003">
    <property type="protein sequence ID" value="GMT20312.1"/>
    <property type="molecule type" value="Genomic_DNA"/>
</dbReference>
<evidence type="ECO:0000313" key="11">
    <source>
        <dbReference type="Proteomes" id="UP001432322"/>
    </source>
</evidence>
<evidence type="ECO:0000256" key="8">
    <source>
        <dbReference type="SAM" id="MobiDB-lite"/>
    </source>
</evidence>
<keyword evidence="7" id="KW-0040">ANK repeat</keyword>
<evidence type="ECO:0000256" key="4">
    <source>
        <dbReference type="ARBA" id="ARBA00022737"/>
    </source>
</evidence>
<dbReference type="Pfam" id="PF12796">
    <property type="entry name" value="Ank_2"/>
    <property type="match status" value="1"/>
</dbReference>
<dbReference type="PANTHER" id="PTHR12447:SF31">
    <property type="entry name" value="LD31969P"/>
    <property type="match status" value="1"/>
</dbReference>
<dbReference type="InterPro" id="IPR055285">
    <property type="entry name" value="ANKRD13_C"/>
</dbReference>
<keyword evidence="11" id="KW-1185">Reference proteome</keyword>
<dbReference type="Proteomes" id="UP001432322">
    <property type="component" value="Unassembled WGS sequence"/>
</dbReference>
<evidence type="ECO:0000256" key="5">
    <source>
        <dbReference type="ARBA" id="ARBA00023136"/>
    </source>
</evidence>
<proteinExistence type="predicted"/>
<comment type="caution">
    <text evidence="10">The sequence shown here is derived from an EMBL/GenBank/DDBJ whole genome shotgun (WGS) entry which is preliminary data.</text>
</comment>
<dbReference type="GO" id="GO:0005886">
    <property type="term" value="C:plasma membrane"/>
    <property type="evidence" value="ECO:0007669"/>
    <property type="project" value="UniProtKB-SubCell"/>
</dbReference>
<keyword evidence="4" id="KW-0677">Repeat</keyword>
<dbReference type="PROSITE" id="PS50088">
    <property type="entry name" value="ANK_REPEAT"/>
    <property type="match status" value="1"/>
</dbReference>
<keyword evidence="5" id="KW-0472">Membrane</keyword>